<dbReference type="Pfam" id="PF16013">
    <property type="entry name" value="DUF4781"/>
    <property type="match status" value="1"/>
</dbReference>
<keyword evidence="2" id="KW-1185">Reference proteome</keyword>
<protein>
    <submittedName>
        <fullName evidence="3">DUF4781 domain-containing protein</fullName>
    </submittedName>
</protein>
<dbReference type="AlphaFoldDB" id="A0A183GF88"/>
<name>A0A183GF88_HELPZ</name>
<evidence type="ECO:0000313" key="2">
    <source>
        <dbReference type="Proteomes" id="UP000050761"/>
    </source>
</evidence>
<dbReference type="InterPro" id="IPR031962">
    <property type="entry name" value="DUF4781"/>
</dbReference>
<reference evidence="3" key="1">
    <citation type="submission" date="2019-09" db="UniProtKB">
        <authorList>
            <consortium name="WormBaseParasite"/>
        </authorList>
    </citation>
    <scope>IDENTIFICATION</scope>
</reference>
<dbReference type="Proteomes" id="UP000050761">
    <property type="component" value="Unassembled WGS sequence"/>
</dbReference>
<accession>A0A183GF88</accession>
<organism evidence="2 3">
    <name type="scientific">Heligmosomoides polygyrus</name>
    <name type="common">Parasitic roundworm</name>
    <dbReference type="NCBI Taxonomy" id="6339"/>
    <lineage>
        <taxon>Eukaryota</taxon>
        <taxon>Metazoa</taxon>
        <taxon>Ecdysozoa</taxon>
        <taxon>Nematoda</taxon>
        <taxon>Chromadorea</taxon>
        <taxon>Rhabditida</taxon>
        <taxon>Rhabditina</taxon>
        <taxon>Rhabditomorpha</taxon>
        <taxon>Strongyloidea</taxon>
        <taxon>Heligmosomidae</taxon>
        <taxon>Heligmosomoides</taxon>
    </lineage>
</organism>
<feature type="domain" description="DUF4781" evidence="1">
    <location>
        <begin position="2"/>
        <end position="213"/>
    </location>
</feature>
<dbReference type="WBParaSite" id="HPBE_0002104701-mRNA-1">
    <property type="protein sequence ID" value="HPBE_0002104701-mRNA-1"/>
    <property type="gene ID" value="HPBE_0002104701"/>
</dbReference>
<proteinExistence type="predicted"/>
<evidence type="ECO:0000313" key="3">
    <source>
        <dbReference type="WBParaSite" id="HPBE_0002104701-mRNA-1"/>
    </source>
</evidence>
<evidence type="ECO:0000259" key="1">
    <source>
        <dbReference type="Pfam" id="PF16013"/>
    </source>
</evidence>
<sequence>LTTNRIPPCMLCYPNDGFVRATEDMNGNTCGDIRFGEPPSCTFKERVVETLDKIAPVVTVLLEFIPTGVPVAQALRTISCSAIGYCAARKGMDIYDKATHGEEYVTDLVHFATTISVLAARRMIPRYLRSVALQKRSLTFWESTIISGVLRGLSVTAAVILAMLVHRISLKRLRESKPITAQDVMDLLVAAFDFHSCFMSPKTAEAMLKEALRDISVKEILNSVPGKTAIIEPYSDGRITDQVDLGKAETIEMTKDNQECEAMVETPKNEPGGQVLELQEKISPMEEEMRNLKSSHSVCETQFKKREQKMVVETSEGDIFNKSSQAYRSCKELEMEQVLGRIRDRLEMIKNHEETILNTKEKLKSAAVSDEAAGRRIMHTSAIDIDNLANEVLRMQHEYLEKIECDMEDEVAQKTYRDFVDKETNNCDRRRRIDQNNRIIETVTVMDAEKVFKLVSLTKSQICFANGESLDLLVNNQFEVSPRVMDQMDRSAVMVEKVENSAGPETEVFKNDLEEAMRLTQQFDANQLDRSTYLDRIHRVLQKYKMSIRGEDAAAASQQLQRAASSLPKESQKMFENMAPCLASSTKITLQGTPPGVLVDIS</sequence>